<gene>
    <name evidence="9" type="ORF">KGA66_01190</name>
</gene>
<dbReference type="Proteomes" id="UP000677913">
    <property type="component" value="Unassembled WGS sequence"/>
</dbReference>
<evidence type="ECO:0000256" key="2">
    <source>
        <dbReference type="ARBA" id="ARBA00022649"/>
    </source>
</evidence>
<dbReference type="EMBL" id="JAGSXH010000002">
    <property type="protein sequence ID" value="MBS2961642.1"/>
    <property type="molecule type" value="Genomic_DNA"/>
</dbReference>
<dbReference type="InterPro" id="IPR029060">
    <property type="entry name" value="PIN-like_dom_sf"/>
</dbReference>
<keyword evidence="5" id="KW-0378">Hydrolase</keyword>
<evidence type="ECO:0000256" key="5">
    <source>
        <dbReference type="ARBA" id="ARBA00022801"/>
    </source>
</evidence>
<dbReference type="PANTHER" id="PTHR33653:SF1">
    <property type="entry name" value="RIBONUCLEASE VAPC2"/>
    <property type="match status" value="1"/>
</dbReference>
<dbReference type="Pfam" id="PF01850">
    <property type="entry name" value="PIN"/>
    <property type="match status" value="1"/>
</dbReference>
<evidence type="ECO:0000313" key="9">
    <source>
        <dbReference type="EMBL" id="MBS2961642.1"/>
    </source>
</evidence>
<organism evidence="9 10">
    <name type="scientific">Actinocrinis puniceicyclus</name>
    <dbReference type="NCBI Taxonomy" id="977794"/>
    <lineage>
        <taxon>Bacteria</taxon>
        <taxon>Bacillati</taxon>
        <taxon>Actinomycetota</taxon>
        <taxon>Actinomycetes</taxon>
        <taxon>Catenulisporales</taxon>
        <taxon>Actinospicaceae</taxon>
        <taxon>Actinocrinis</taxon>
    </lineage>
</organism>
<comment type="similarity">
    <text evidence="7">Belongs to the PINc/VapC protein family.</text>
</comment>
<dbReference type="RefSeq" id="WP_211463495.1">
    <property type="nucleotide sequence ID" value="NZ_JAGSXH010000002.1"/>
</dbReference>
<feature type="domain" description="PIN" evidence="8">
    <location>
        <begin position="12"/>
        <end position="122"/>
    </location>
</feature>
<dbReference type="PANTHER" id="PTHR33653">
    <property type="entry name" value="RIBONUCLEASE VAPC2"/>
    <property type="match status" value="1"/>
</dbReference>
<sequence length="136" mass="14603">MTEPGRLRAGLLDTCVIIDFRKIPDEVLPVSAGVSTVTLAELSAGVHLAKDGLERSARITRLISAEANFEPLPFDSVTARAYGNLVALILAIGRNPKPRKNDLMIAATAVVHGLPLYTRNVDDFKGLESQLNIVAV</sequence>
<evidence type="ECO:0000256" key="7">
    <source>
        <dbReference type="ARBA" id="ARBA00038093"/>
    </source>
</evidence>
<dbReference type="GO" id="GO:0004518">
    <property type="term" value="F:nuclease activity"/>
    <property type="evidence" value="ECO:0007669"/>
    <property type="project" value="UniProtKB-KW"/>
</dbReference>
<dbReference type="GO" id="GO:0046872">
    <property type="term" value="F:metal ion binding"/>
    <property type="evidence" value="ECO:0007669"/>
    <property type="project" value="UniProtKB-KW"/>
</dbReference>
<dbReference type="CDD" id="cd18732">
    <property type="entry name" value="PIN_MtVapC4-C5_like"/>
    <property type="match status" value="1"/>
</dbReference>
<protein>
    <submittedName>
        <fullName evidence="9">Type II toxin-antitoxin system VapC family toxin</fullName>
    </submittedName>
</protein>
<evidence type="ECO:0000256" key="4">
    <source>
        <dbReference type="ARBA" id="ARBA00022723"/>
    </source>
</evidence>
<dbReference type="GO" id="GO:0016787">
    <property type="term" value="F:hydrolase activity"/>
    <property type="evidence" value="ECO:0007669"/>
    <property type="project" value="UniProtKB-KW"/>
</dbReference>
<dbReference type="AlphaFoldDB" id="A0A8J8B9A8"/>
<dbReference type="Gene3D" id="3.40.50.1010">
    <property type="entry name" value="5'-nuclease"/>
    <property type="match status" value="1"/>
</dbReference>
<dbReference type="SUPFAM" id="SSF88723">
    <property type="entry name" value="PIN domain-like"/>
    <property type="match status" value="1"/>
</dbReference>
<name>A0A8J8B9A8_9ACTN</name>
<keyword evidence="3" id="KW-0540">Nuclease</keyword>
<evidence type="ECO:0000256" key="1">
    <source>
        <dbReference type="ARBA" id="ARBA00001946"/>
    </source>
</evidence>
<comment type="caution">
    <text evidence="9">The sequence shown here is derived from an EMBL/GenBank/DDBJ whole genome shotgun (WGS) entry which is preliminary data.</text>
</comment>
<accession>A0A8J8B9A8</accession>
<keyword evidence="2" id="KW-1277">Toxin-antitoxin system</keyword>
<dbReference type="InterPro" id="IPR002716">
    <property type="entry name" value="PIN_dom"/>
</dbReference>
<dbReference type="InterPro" id="IPR050556">
    <property type="entry name" value="Type_II_TA_system_RNase"/>
</dbReference>
<reference evidence="9" key="1">
    <citation type="submission" date="2021-04" db="EMBL/GenBank/DDBJ databases">
        <title>Genome based classification of Actinospica acidithermotolerans sp. nov., an actinobacterium isolated from an Indonesian hot spring.</title>
        <authorList>
            <person name="Kusuma A.B."/>
            <person name="Putra K.E."/>
            <person name="Nafisah S."/>
            <person name="Loh J."/>
            <person name="Nouioui I."/>
            <person name="Goodfellow M."/>
        </authorList>
    </citation>
    <scope>NUCLEOTIDE SEQUENCE</scope>
    <source>
        <strain evidence="9">DSM 45618</strain>
    </source>
</reference>
<evidence type="ECO:0000256" key="3">
    <source>
        <dbReference type="ARBA" id="ARBA00022722"/>
    </source>
</evidence>
<evidence type="ECO:0000313" key="10">
    <source>
        <dbReference type="Proteomes" id="UP000677913"/>
    </source>
</evidence>
<evidence type="ECO:0000256" key="6">
    <source>
        <dbReference type="ARBA" id="ARBA00022842"/>
    </source>
</evidence>
<comment type="cofactor">
    <cofactor evidence="1">
        <name>Mg(2+)</name>
        <dbReference type="ChEBI" id="CHEBI:18420"/>
    </cofactor>
</comment>
<keyword evidence="4" id="KW-0479">Metal-binding</keyword>
<keyword evidence="10" id="KW-1185">Reference proteome</keyword>
<evidence type="ECO:0000259" key="8">
    <source>
        <dbReference type="Pfam" id="PF01850"/>
    </source>
</evidence>
<keyword evidence="6" id="KW-0460">Magnesium</keyword>
<proteinExistence type="inferred from homology"/>